<evidence type="ECO:0000256" key="4">
    <source>
        <dbReference type="PROSITE-ProRule" id="PRU00175"/>
    </source>
</evidence>
<evidence type="ECO:0000256" key="2">
    <source>
        <dbReference type="ARBA" id="ARBA00022771"/>
    </source>
</evidence>
<accession>A0A8J5SJW5</accession>
<dbReference type="InterPro" id="IPR019787">
    <property type="entry name" value="Znf_PHD-finger"/>
</dbReference>
<keyword evidence="2 4" id="KW-0863">Zinc-finger</keyword>
<dbReference type="PANTHER" id="PTHR47177:SF4">
    <property type="entry name" value="OS06G0283200 PROTEIN"/>
    <property type="match status" value="1"/>
</dbReference>
<proteinExistence type="predicted"/>
<dbReference type="Proteomes" id="UP000729402">
    <property type="component" value="Unassembled WGS sequence"/>
</dbReference>
<dbReference type="SMART" id="SM00184">
    <property type="entry name" value="RING"/>
    <property type="match status" value="1"/>
</dbReference>
<keyword evidence="1" id="KW-0479">Metal-binding</keyword>
<dbReference type="PROSITE" id="PS50016">
    <property type="entry name" value="ZF_PHD_2"/>
    <property type="match status" value="1"/>
</dbReference>
<evidence type="ECO:0000259" key="7">
    <source>
        <dbReference type="PROSITE" id="PS50089"/>
    </source>
</evidence>
<reference evidence="8" key="1">
    <citation type="journal article" date="2021" name="bioRxiv">
        <title>Whole Genome Assembly and Annotation of Northern Wild Rice, Zizania palustris L., Supports a Whole Genome Duplication in the Zizania Genus.</title>
        <authorList>
            <person name="Haas M."/>
            <person name="Kono T."/>
            <person name="Macchietto M."/>
            <person name="Millas R."/>
            <person name="McGilp L."/>
            <person name="Shao M."/>
            <person name="Duquette J."/>
            <person name="Hirsch C.N."/>
            <person name="Kimball J."/>
        </authorList>
    </citation>
    <scope>NUCLEOTIDE SEQUENCE</scope>
    <source>
        <tissue evidence="8">Fresh leaf tissue</tissue>
    </source>
</reference>
<organism evidence="8 9">
    <name type="scientific">Zizania palustris</name>
    <name type="common">Northern wild rice</name>
    <dbReference type="NCBI Taxonomy" id="103762"/>
    <lineage>
        <taxon>Eukaryota</taxon>
        <taxon>Viridiplantae</taxon>
        <taxon>Streptophyta</taxon>
        <taxon>Embryophyta</taxon>
        <taxon>Tracheophyta</taxon>
        <taxon>Spermatophyta</taxon>
        <taxon>Magnoliopsida</taxon>
        <taxon>Liliopsida</taxon>
        <taxon>Poales</taxon>
        <taxon>Poaceae</taxon>
        <taxon>BOP clade</taxon>
        <taxon>Oryzoideae</taxon>
        <taxon>Oryzeae</taxon>
        <taxon>Zizaniinae</taxon>
        <taxon>Zizania</taxon>
    </lineage>
</organism>
<dbReference type="InterPro" id="IPR001965">
    <property type="entry name" value="Znf_PHD"/>
</dbReference>
<dbReference type="SMART" id="SM00249">
    <property type="entry name" value="PHD"/>
    <property type="match status" value="1"/>
</dbReference>
<keyword evidence="9" id="KW-1185">Reference proteome</keyword>
<keyword evidence="3" id="KW-0862">Zinc</keyword>
<dbReference type="PANTHER" id="PTHR47177">
    <property type="entry name" value="F18C1.6 PROTEIN"/>
    <property type="match status" value="1"/>
</dbReference>
<dbReference type="PROSITE" id="PS00518">
    <property type="entry name" value="ZF_RING_1"/>
    <property type="match status" value="1"/>
</dbReference>
<feature type="compositionally biased region" description="Gly residues" evidence="5">
    <location>
        <begin position="44"/>
        <end position="58"/>
    </location>
</feature>
<dbReference type="EMBL" id="JAAALK010000283">
    <property type="protein sequence ID" value="KAG8076010.1"/>
    <property type="molecule type" value="Genomic_DNA"/>
</dbReference>
<reference evidence="8" key="2">
    <citation type="submission" date="2021-02" db="EMBL/GenBank/DDBJ databases">
        <authorList>
            <person name="Kimball J.A."/>
            <person name="Haas M.W."/>
            <person name="Macchietto M."/>
            <person name="Kono T."/>
            <person name="Duquette J."/>
            <person name="Shao M."/>
        </authorList>
    </citation>
    <scope>NUCLEOTIDE SEQUENCE</scope>
    <source>
        <tissue evidence="8">Fresh leaf tissue</tissue>
    </source>
</reference>
<evidence type="ECO:0000256" key="5">
    <source>
        <dbReference type="SAM" id="MobiDB-lite"/>
    </source>
</evidence>
<evidence type="ECO:0000313" key="9">
    <source>
        <dbReference type="Proteomes" id="UP000729402"/>
    </source>
</evidence>
<feature type="domain" description="RING-type" evidence="7">
    <location>
        <begin position="74"/>
        <end position="115"/>
    </location>
</feature>
<evidence type="ECO:0000313" key="8">
    <source>
        <dbReference type="EMBL" id="KAG8076010.1"/>
    </source>
</evidence>
<evidence type="ECO:0000256" key="1">
    <source>
        <dbReference type="ARBA" id="ARBA00022723"/>
    </source>
</evidence>
<sequence>MIILKNKRLGPTTTQPDSQTPLSAYPTRHLGRRATTSPMASPAGHGGGGDGDGVASGGKGSMDGDAAAGEGMTCGICLTDARLAIRGELDCCAHHFCFVCIMAWARVESRCPFCKARFRAIRRPPVPGRFPSERLVTVAERNQVCSSDHVNSTVNTDPYANTSCSVCNCSSDDNLMLLCELCDSAAHTYCVGLGTVIPEDDWFCTDCMTAKEEHLKCQKDDDSSSDQGNFQITVEAPRADPVTVPSVFNTVDEDYSPSSVRRTSVRSGRHSISNPVPSIFDIVDGDYTTIPIGRLHARSTRLDRRAGRLPSQSTSAESQCPESSQERDNVQVLSHAHSHLKFEKARTLHNSRNLSNRIRELRENWPALRAGSVGFATQLFNSRRGNGTGTISITENQRSAKLVLNSRQNGAGTSNVEERLQSAITFTEEASTSSGHANKISPKDDHDVCKAWKMLEIAKSSDGKKKSNKPSSLNCIAKFSMGNRSTSYSPIDTILGGKNNRLYHEITQENNVEHNYSAKMEYIPPTMNFGECRKLPENYRTSDHGRIPSTIMRQESSNGNVASSSHSEDVDQTFESLCDASRPERSNSDKLCALTSRLLSGQSMVTSSLRLIPTPRSQSTEMVNPQELSVIVKSNDIGIAGSNVLVKSSRPDHHKSKRKLCSQTHADQGSKRSRLNCKITKSDISSLAIRQLKLLNIDKTYGSDTFKEVARAATHSVLASCGLEHSQSLALALSRPVCKHTDRIEPLQSPALTKFCRECLCNFVKEVIGSLLSERKMDQTASSC</sequence>
<feature type="domain" description="PHD-type" evidence="6">
    <location>
        <begin position="161"/>
        <end position="210"/>
    </location>
</feature>
<dbReference type="OrthoDB" id="365379at2759"/>
<evidence type="ECO:0000256" key="3">
    <source>
        <dbReference type="ARBA" id="ARBA00022833"/>
    </source>
</evidence>
<dbReference type="InterPro" id="IPR001841">
    <property type="entry name" value="Znf_RING"/>
</dbReference>
<comment type="caution">
    <text evidence="8">The sequence shown here is derived from an EMBL/GenBank/DDBJ whole genome shotgun (WGS) entry which is preliminary data.</text>
</comment>
<dbReference type="GO" id="GO:0008270">
    <property type="term" value="F:zinc ion binding"/>
    <property type="evidence" value="ECO:0007669"/>
    <property type="project" value="UniProtKB-KW"/>
</dbReference>
<dbReference type="InterPro" id="IPR017907">
    <property type="entry name" value="Znf_RING_CS"/>
</dbReference>
<feature type="region of interest" description="Disordered" evidence="5">
    <location>
        <begin position="301"/>
        <end position="328"/>
    </location>
</feature>
<feature type="compositionally biased region" description="Polar residues" evidence="5">
    <location>
        <begin position="310"/>
        <end position="323"/>
    </location>
</feature>
<feature type="compositionally biased region" description="Polar residues" evidence="5">
    <location>
        <begin position="11"/>
        <end position="22"/>
    </location>
</feature>
<dbReference type="Pfam" id="PF00628">
    <property type="entry name" value="PHD"/>
    <property type="match status" value="1"/>
</dbReference>
<dbReference type="AlphaFoldDB" id="A0A8J5SJW5"/>
<dbReference type="PROSITE" id="PS50089">
    <property type="entry name" value="ZF_RING_2"/>
    <property type="match status" value="1"/>
</dbReference>
<gene>
    <name evidence="8" type="ORF">GUJ93_ZPchr0006g42984</name>
</gene>
<protein>
    <submittedName>
        <fullName evidence="8">Uncharacterized protein</fullName>
    </submittedName>
</protein>
<name>A0A8J5SJW5_ZIZPA</name>
<feature type="region of interest" description="Disordered" evidence="5">
    <location>
        <begin position="1"/>
        <end position="58"/>
    </location>
</feature>
<evidence type="ECO:0000259" key="6">
    <source>
        <dbReference type="PROSITE" id="PS50016"/>
    </source>
</evidence>